<dbReference type="InterPro" id="IPR015424">
    <property type="entry name" value="PyrdxlP-dep_Trfase"/>
</dbReference>
<keyword evidence="6 9" id="KW-0808">Transferase</keyword>
<evidence type="ECO:0000256" key="6">
    <source>
        <dbReference type="ARBA" id="ARBA00022679"/>
    </source>
</evidence>
<dbReference type="InterPro" id="IPR015421">
    <property type="entry name" value="PyrdxlP-dep_Trfase_major"/>
</dbReference>
<evidence type="ECO:0000256" key="2">
    <source>
        <dbReference type="ARBA" id="ARBA00004998"/>
    </source>
</evidence>
<name>A0ABD1HZH2_SALDI</name>
<dbReference type="CDD" id="cd00610">
    <property type="entry name" value="OAT_like"/>
    <property type="match status" value="1"/>
</dbReference>
<dbReference type="Gene3D" id="3.90.1150.10">
    <property type="entry name" value="Aspartate Aminotransferase, domain 1"/>
    <property type="match status" value="1"/>
</dbReference>
<dbReference type="PROSITE" id="PS00600">
    <property type="entry name" value="AA_TRANSFER_CLASS_3"/>
    <property type="match status" value="1"/>
</dbReference>
<dbReference type="PIRSF" id="PIRSF000521">
    <property type="entry name" value="Transaminase_4ab_Lys_Orn"/>
    <property type="match status" value="1"/>
</dbReference>
<dbReference type="Gene3D" id="3.40.640.10">
    <property type="entry name" value="Type I PLP-dependent aspartate aminotransferase-like (Major domain)"/>
    <property type="match status" value="1"/>
</dbReference>
<dbReference type="NCBIfam" id="TIGR01885">
    <property type="entry name" value="Orn_aminotrans"/>
    <property type="match status" value="1"/>
</dbReference>
<dbReference type="SUPFAM" id="SSF53383">
    <property type="entry name" value="PLP-dependent transferases"/>
    <property type="match status" value="1"/>
</dbReference>
<reference evidence="10 11" key="1">
    <citation type="submission" date="2024-06" db="EMBL/GenBank/DDBJ databases">
        <title>A chromosome level genome sequence of Diviner's sage (Salvia divinorum).</title>
        <authorList>
            <person name="Ford S.A."/>
            <person name="Ro D.-K."/>
            <person name="Ness R.W."/>
            <person name="Phillips M.A."/>
        </authorList>
    </citation>
    <scope>NUCLEOTIDE SEQUENCE [LARGE SCALE GENOMIC DNA]</scope>
    <source>
        <strain evidence="10">SAF-2024a</strain>
        <tissue evidence="10">Leaf</tissue>
    </source>
</reference>
<dbReference type="InterPro" id="IPR010164">
    <property type="entry name" value="Orn_aminotrans"/>
</dbReference>
<keyword evidence="7 8" id="KW-0663">Pyridoxal phosphate</keyword>
<dbReference type="EMBL" id="JBEAFC010000004">
    <property type="protein sequence ID" value="KAL1560456.1"/>
    <property type="molecule type" value="Genomic_DNA"/>
</dbReference>
<evidence type="ECO:0000256" key="8">
    <source>
        <dbReference type="RuleBase" id="RU003560"/>
    </source>
</evidence>
<evidence type="ECO:0000256" key="7">
    <source>
        <dbReference type="ARBA" id="ARBA00022898"/>
    </source>
</evidence>
<organism evidence="10 11">
    <name type="scientific">Salvia divinorum</name>
    <name type="common">Maria pastora</name>
    <name type="synonym">Diviner's sage</name>
    <dbReference type="NCBI Taxonomy" id="28513"/>
    <lineage>
        <taxon>Eukaryota</taxon>
        <taxon>Viridiplantae</taxon>
        <taxon>Streptophyta</taxon>
        <taxon>Embryophyta</taxon>
        <taxon>Tracheophyta</taxon>
        <taxon>Spermatophyta</taxon>
        <taxon>Magnoliopsida</taxon>
        <taxon>eudicotyledons</taxon>
        <taxon>Gunneridae</taxon>
        <taxon>Pentapetalae</taxon>
        <taxon>asterids</taxon>
        <taxon>lamiids</taxon>
        <taxon>Lamiales</taxon>
        <taxon>Lamiaceae</taxon>
        <taxon>Nepetoideae</taxon>
        <taxon>Mentheae</taxon>
        <taxon>Salviinae</taxon>
        <taxon>Salvia</taxon>
        <taxon>Salvia subgen. Calosphace</taxon>
    </lineage>
</organism>
<dbReference type="PANTHER" id="PTHR11986">
    <property type="entry name" value="AMINOTRANSFERASE CLASS III"/>
    <property type="match status" value="1"/>
</dbReference>
<dbReference type="InterPro" id="IPR005814">
    <property type="entry name" value="Aminotrans_3"/>
</dbReference>
<dbReference type="InterPro" id="IPR015422">
    <property type="entry name" value="PyrdxlP-dep_Trfase_small"/>
</dbReference>
<protein>
    <recommendedName>
        <fullName evidence="4 9">Ornithine aminotransferase</fullName>
        <ecNumber evidence="4 9">2.6.1.13</ecNumber>
    </recommendedName>
</protein>
<evidence type="ECO:0000313" key="11">
    <source>
        <dbReference type="Proteomes" id="UP001567538"/>
    </source>
</evidence>
<accession>A0ABD1HZH2</accession>
<gene>
    <name evidence="10" type="ORF">AAHA92_10664</name>
</gene>
<dbReference type="PANTHER" id="PTHR11986:SF18">
    <property type="entry name" value="ORNITHINE AMINOTRANSFERASE, MITOCHONDRIAL"/>
    <property type="match status" value="1"/>
</dbReference>
<dbReference type="EC" id="2.6.1.13" evidence="4 9"/>
<comment type="pathway">
    <text evidence="2 9">Amino-acid biosynthesis; L-proline biosynthesis; L-glutamate 5-semialdehyde from L-ornithine: step 1/1.</text>
</comment>
<comment type="caution">
    <text evidence="10">The sequence shown here is derived from an EMBL/GenBank/DDBJ whole genome shotgun (WGS) entry which is preliminary data.</text>
</comment>
<comment type="cofactor">
    <cofactor evidence="1 9">
        <name>pyridoxal 5'-phosphate</name>
        <dbReference type="ChEBI" id="CHEBI:597326"/>
    </cofactor>
</comment>
<sequence length="471" mass="51832">MASKKCLVGGAWMARNLRRLATVAESTVSPHSSQHLIDLEYQRSAHNYHPVPVVFSQAKGSSIWDPEGNRYIDFLSAYSAVNQGHSHPKIMKAMVEQAEKLTLSSRAFYNDIFPVFAERLTSMFGYDMVLPMNTGAEGVETALKLARKWGYLKKGIPRDEAIIVSCCGCFHGRTLAVISMSCDNEATHGFWPLLPGLLKVDFGDSVALEKIFKEKGDRIAGFLFEPIQGEAGVVIPPYGYLQRVRDLCSKYNILMVADEIQSGLARSGRILACDWENVRPDVLILGKALGGGMLPVSAVLADKDVMLCIQPGEHGSTFGGNPLASAVAIASLDVIRDEKLAERSAQLGEELREQLLKIQQRFPDLIQEVRGRGLFNAVEFNSKALFPVTAYDICLKLKERGILAKPTHDFIIRLTPPLSISLDELKEGSKALQDVLELDLPKIKKEKPDTAPSHTASNVCDRCGRNLYGSS</sequence>
<evidence type="ECO:0000256" key="9">
    <source>
        <dbReference type="RuleBase" id="RU365036"/>
    </source>
</evidence>
<evidence type="ECO:0000256" key="1">
    <source>
        <dbReference type="ARBA" id="ARBA00001933"/>
    </source>
</evidence>
<evidence type="ECO:0000256" key="3">
    <source>
        <dbReference type="ARBA" id="ARBA00008954"/>
    </source>
</evidence>
<evidence type="ECO:0000256" key="5">
    <source>
        <dbReference type="ARBA" id="ARBA00022576"/>
    </source>
</evidence>
<comment type="catalytic activity">
    <reaction evidence="9">
        <text>a 2-oxocarboxylate + L-ornithine = L-glutamate 5-semialdehyde + an L-alpha-amino acid</text>
        <dbReference type="Rhea" id="RHEA:13877"/>
        <dbReference type="ChEBI" id="CHEBI:35179"/>
        <dbReference type="ChEBI" id="CHEBI:46911"/>
        <dbReference type="ChEBI" id="CHEBI:58066"/>
        <dbReference type="ChEBI" id="CHEBI:59869"/>
        <dbReference type="EC" id="2.6.1.13"/>
    </reaction>
</comment>
<proteinExistence type="inferred from homology"/>
<comment type="similarity">
    <text evidence="3 8">Belongs to the class-III pyridoxal-phosphate-dependent aminotransferase family.</text>
</comment>
<dbReference type="FunFam" id="3.90.1150.10:FF:000152">
    <property type="entry name" value="Ornithine aminotransferase"/>
    <property type="match status" value="1"/>
</dbReference>
<dbReference type="Pfam" id="PF00202">
    <property type="entry name" value="Aminotran_3"/>
    <property type="match status" value="1"/>
</dbReference>
<dbReference type="Proteomes" id="UP001567538">
    <property type="component" value="Unassembled WGS sequence"/>
</dbReference>
<dbReference type="FunFam" id="3.40.640.10:FF:000011">
    <property type="entry name" value="Ornithine aminotransferase"/>
    <property type="match status" value="1"/>
</dbReference>
<keyword evidence="5 9" id="KW-0032">Aminotransferase</keyword>
<dbReference type="GO" id="GO:0004587">
    <property type="term" value="F:ornithine aminotransferase activity"/>
    <property type="evidence" value="ECO:0007669"/>
    <property type="project" value="UniProtKB-EC"/>
</dbReference>
<dbReference type="InterPro" id="IPR050103">
    <property type="entry name" value="Class-III_PLP-dep_AT"/>
</dbReference>
<keyword evidence="11" id="KW-1185">Reference proteome</keyword>
<dbReference type="InterPro" id="IPR049704">
    <property type="entry name" value="Aminotrans_3_PPA_site"/>
</dbReference>
<dbReference type="AlphaFoldDB" id="A0ABD1HZH2"/>
<evidence type="ECO:0000256" key="4">
    <source>
        <dbReference type="ARBA" id="ARBA00012924"/>
    </source>
</evidence>
<evidence type="ECO:0000313" key="10">
    <source>
        <dbReference type="EMBL" id="KAL1560456.1"/>
    </source>
</evidence>